<evidence type="ECO:0000313" key="4">
    <source>
        <dbReference type="Proteomes" id="UP000030101"/>
    </source>
</evidence>
<keyword evidence="4" id="KW-1185">Reference proteome</keyword>
<feature type="domain" description="VTT" evidence="2">
    <location>
        <begin position="28"/>
        <end position="142"/>
    </location>
</feature>
<dbReference type="RefSeq" id="WP_036788366.1">
    <property type="nucleotide sequence ID" value="NZ_JQZV01000001.1"/>
</dbReference>
<evidence type="ECO:0000259" key="2">
    <source>
        <dbReference type="Pfam" id="PF09335"/>
    </source>
</evidence>
<dbReference type="InterPro" id="IPR051311">
    <property type="entry name" value="DedA_domain"/>
</dbReference>
<protein>
    <submittedName>
        <fullName evidence="3">Membrane protein</fullName>
    </submittedName>
</protein>
<keyword evidence="1" id="KW-1133">Transmembrane helix</keyword>
<evidence type="ECO:0000313" key="3">
    <source>
        <dbReference type="EMBL" id="KGN93674.1"/>
    </source>
</evidence>
<evidence type="ECO:0000256" key="1">
    <source>
        <dbReference type="SAM" id="Phobius"/>
    </source>
</evidence>
<dbReference type="EMBL" id="JQZV01000001">
    <property type="protein sequence ID" value="KGN93674.1"/>
    <property type="molecule type" value="Genomic_DNA"/>
</dbReference>
<keyword evidence="1" id="KW-0472">Membrane</keyword>
<gene>
    <name evidence="3" type="ORF">HQ43_00670</name>
</gene>
<accession>A0ABR4XNA2</accession>
<dbReference type="PANTHER" id="PTHR42709">
    <property type="entry name" value="ALKALINE PHOSPHATASE LIKE PROTEIN"/>
    <property type="match status" value="1"/>
</dbReference>
<name>A0ABR4XNA2_9PORP</name>
<dbReference type="Proteomes" id="UP000030101">
    <property type="component" value="Unassembled WGS sequence"/>
</dbReference>
<dbReference type="PANTHER" id="PTHR42709:SF4">
    <property type="entry name" value="INNER MEMBRANE PROTEIN YQAA"/>
    <property type="match status" value="1"/>
</dbReference>
<comment type="caution">
    <text evidence="3">The sequence shown here is derived from an EMBL/GenBank/DDBJ whole genome shotgun (WGS) entry which is preliminary data.</text>
</comment>
<feature type="transmembrane region" description="Helical" evidence="1">
    <location>
        <begin position="7"/>
        <end position="25"/>
    </location>
</feature>
<proteinExistence type="predicted"/>
<sequence length="149" mass="16764">MDFLIEYGYLGVFIAAFLAATILPFSSEVVLSGVLLAGSDYWMCIVAATLGNWLGGMSCYWLGAQGKKEWIIKYLRVNPQRLEKITTWLQGRGSWMGFWAFLPGVGDFFAIALGLLRANVWSVALFMLAGKLVRYLVWQQIVDFFVALF</sequence>
<dbReference type="InterPro" id="IPR032816">
    <property type="entry name" value="VTT_dom"/>
</dbReference>
<organism evidence="3 4">
    <name type="scientific">Porphyromonas canoris</name>
    <dbReference type="NCBI Taxonomy" id="36875"/>
    <lineage>
        <taxon>Bacteria</taxon>
        <taxon>Pseudomonadati</taxon>
        <taxon>Bacteroidota</taxon>
        <taxon>Bacteroidia</taxon>
        <taxon>Bacteroidales</taxon>
        <taxon>Porphyromonadaceae</taxon>
        <taxon>Porphyromonas</taxon>
    </lineage>
</organism>
<reference evidence="3 4" key="1">
    <citation type="submission" date="2014-08" db="EMBL/GenBank/DDBJ databases">
        <title>Porphyromonas canoris strain:OH2762 Genome sequencing.</title>
        <authorList>
            <person name="Wallis C."/>
            <person name="Deusch O."/>
            <person name="O'Flynn C."/>
            <person name="Davis I."/>
            <person name="Jospin G."/>
            <person name="Darling A.E."/>
            <person name="Coil D.A."/>
            <person name="Alexiev A."/>
            <person name="Horsfall A."/>
            <person name="Kirkwood N."/>
            <person name="Harris S."/>
            <person name="Eisen J.A."/>
        </authorList>
    </citation>
    <scope>NUCLEOTIDE SEQUENCE [LARGE SCALE GENOMIC DNA]</scope>
    <source>
        <strain evidence="4">COT-108 OH2762</strain>
    </source>
</reference>
<dbReference type="Pfam" id="PF09335">
    <property type="entry name" value="VTT_dom"/>
    <property type="match status" value="1"/>
</dbReference>
<keyword evidence="1" id="KW-0812">Transmembrane</keyword>
<feature type="transmembrane region" description="Helical" evidence="1">
    <location>
        <begin position="45"/>
        <end position="64"/>
    </location>
</feature>